<gene>
    <name evidence="2" type="ORF">SR1949_43700</name>
</gene>
<dbReference type="InterPro" id="IPR011335">
    <property type="entry name" value="Restrct_endonuc-II-like"/>
</dbReference>
<dbReference type="InterPro" id="IPR008538">
    <property type="entry name" value="Uma2"/>
</dbReference>
<dbReference type="EMBL" id="BJCE01000228">
    <property type="protein sequence ID" value="GCL39246.1"/>
    <property type="molecule type" value="Genomic_DNA"/>
</dbReference>
<proteinExistence type="predicted"/>
<dbReference type="AlphaFoldDB" id="A0A480A5V6"/>
<name>A0A480A5V6_9CYAN</name>
<reference evidence="3" key="1">
    <citation type="submission" date="2019-02" db="EMBL/GenBank/DDBJ databases">
        <title>Draft genome sequence of Sphaerospermopsis reniformis NIES-1949.</title>
        <authorList>
            <person name="Yamaguchi H."/>
            <person name="Suzuki S."/>
            <person name="Kawachi M."/>
        </authorList>
    </citation>
    <scope>NUCLEOTIDE SEQUENCE [LARGE SCALE GENOMIC DNA]</scope>
    <source>
        <strain evidence="3">NIES-1949</strain>
    </source>
</reference>
<dbReference type="Gene3D" id="3.90.1570.10">
    <property type="entry name" value="tt1808, chain A"/>
    <property type="match status" value="1"/>
</dbReference>
<comment type="caution">
    <text evidence="2">The sequence shown here is derived from an EMBL/GenBank/DDBJ whole genome shotgun (WGS) entry which is preliminary data.</text>
</comment>
<keyword evidence="3" id="KW-1185">Reference proteome</keyword>
<dbReference type="CDD" id="cd06260">
    <property type="entry name" value="DUF820-like"/>
    <property type="match status" value="1"/>
</dbReference>
<dbReference type="SUPFAM" id="SSF52980">
    <property type="entry name" value="Restriction endonuclease-like"/>
    <property type="match status" value="1"/>
</dbReference>
<dbReference type="PANTHER" id="PTHR35400:SF1">
    <property type="entry name" value="SLR1083 PROTEIN"/>
    <property type="match status" value="1"/>
</dbReference>
<dbReference type="Pfam" id="PF05685">
    <property type="entry name" value="Uma2"/>
    <property type="match status" value="1"/>
</dbReference>
<protein>
    <recommendedName>
        <fullName evidence="1">Putative restriction endonuclease domain-containing protein</fullName>
    </recommendedName>
</protein>
<feature type="domain" description="Putative restriction endonuclease" evidence="1">
    <location>
        <begin position="10"/>
        <end position="175"/>
    </location>
</feature>
<sequence length="180" mass="20229">MKTLVKWSIEDYHRMIAAGILSDRPVELLAGEIVEMSPETPIHYNTARRGTKYLEELLAGKAEVRFNGPVTLSSSEPEPDIAIVRLPESAYNERHPEPQNIFWIIEVANTSLQKDVDIKAAIYAEAGIPEYWVLNLAAKNIIVFREPENGKYLSEQTIEEGVIIPLAFVDVQVSVERLLG</sequence>
<dbReference type="InterPro" id="IPR012296">
    <property type="entry name" value="Nuclease_put_TT1808"/>
</dbReference>
<dbReference type="Proteomes" id="UP000300142">
    <property type="component" value="Unassembled WGS sequence"/>
</dbReference>
<organism evidence="2 3">
    <name type="scientific">Sphaerospermopsis reniformis</name>
    <dbReference type="NCBI Taxonomy" id="531300"/>
    <lineage>
        <taxon>Bacteria</taxon>
        <taxon>Bacillati</taxon>
        <taxon>Cyanobacteriota</taxon>
        <taxon>Cyanophyceae</taxon>
        <taxon>Nostocales</taxon>
        <taxon>Aphanizomenonaceae</taxon>
        <taxon>Sphaerospermopsis</taxon>
    </lineage>
</organism>
<dbReference type="PANTHER" id="PTHR35400">
    <property type="entry name" value="SLR1083 PROTEIN"/>
    <property type="match status" value="1"/>
</dbReference>
<evidence type="ECO:0000313" key="2">
    <source>
        <dbReference type="EMBL" id="GCL39246.1"/>
    </source>
</evidence>
<evidence type="ECO:0000259" key="1">
    <source>
        <dbReference type="Pfam" id="PF05685"/>
    </source>
</evidence>
<accession>A0A480A5V6</accession>
<dbReference type="RefSeq" id="WP_137668876.1">
    <property type="nucleotide sequence ID" value="NZ_BJCE01000228.1"/>
</dbReference>
<evidence type="ECO:0000313" key="3">
    <source>
        <dbReference type="Proteomes" id="UP000300142"/>
    </source>
</evidence>